<evidence type="ECO:0000259" key="9">
    <source>
        <dbReference type="PROSITE" id="PS51980"/>
    </source>
</evidence>
<feature type="compositionally biased region" description="Basic and acidic residues" evidence="8">
    <location>
        <begin position="343"/>
        <end position="366"/>
    </location>
</feature>
<evidence type="ECO:0000256" key="2">
    <source>
        <dbReference type="ARBA" id="ARBA00009171"/>
    </source>
</evidence>
<keyword evidence="5" id="KW-0539">Nucleus</keyword>
<dbReference type="SUPFAM" id="SSF46785">
    <property type="entry name" value="Winged helix' DNA-binding domain"/>
    <property type="match status" value="1"/>
</dbReference>
<evidence type="ECO:0000256" key="8">
    <source>
        <dbReference type="SAM" id="MobiDB-lite"/>
    </source>
</evidence>
<feature type="compositionally biased region" description="Polar residues" evidence="8">
    <location>
        <begin position="460"/>
        <end position="489"/>
    </location>
</feature>
<dbReference type="GO" id="GO:0008023">
    <property type="term" value="C:transcription elongation factor complex"/>
    <property type="evidence" value="ECO:0007669"/>
    <property type="project" value="InterPro"/>
</dbReference>
<dbReference type="GO" id="GO:0006368">
    <property type="term" value="P:transcription elongation by RNA polymerase II"/>
    <property type="evidence" value="ECO:0007669"/>
    <property type="project" value="InterPro"/>
</dbReference>
<evidence type="ECO:0000256" key="3">
    <source>
        <dbReference type="ARBA" id="ARBA00023015"/>
    </source>
</evidence>
<feature type="compositionally biased region" description="Polar residues" evidence="8">
    <location>
        <begin position="437"/>
        <end position="449"/>
    </location>
</feature>
<reference evidence="10" key="1">
    <citation type="journal article" date="2023" name="IScience">
        <title>Live-bearing cockroach genome reveals convergent evolutionary mechanisms linked to viviparity in insects and beyond.</title>
        <authorList>
            <person name="Fouks B."/>
            <person name="Harrison M.C."/>
            <person name="Mikhailova A.A."/>
            <person name="Marchal E."/>
            <person name="English S."/>
            <person name="Carruthers M."/>
            <person name="Jennings E.C."/>
            <person name="Chiamaka E.L."/>
            <person name="Frigard R.A."/>
            <person name="Pippel M."/>
            <person name="Attardo G.M."/>
            <person name="Benoit J.B."/>
            <person name="Bornberg-Bauer E."/>
            <person name="Tobe S.S."/>
        </authorList>
    </citation>
    <scope>NUCLEOTIDE SEQUENCE</scope>
    <source>
        <strain evidence="10">Stay&amp;Tobe</strain>
    </source>
</reference>
<gene>
    <name evidence="10" type="ORF">L9F63_004236</name>
</gene>
<proteinExistence type="inferred from homology"/>
<dbReference type="GO" id="GO:0032968">
    <property type="term" value="P:positive regulation of transcription elongation by RNA polymerase II"/>
    <property type="evidence" value="ECO:0007669"/>
    <property type="project" value="TreeGrafter"/>
</dbReference>
<feature type="non-terminal residue" evidence="10">
    <location>
        <position position="1"/>
    </location>
</feature>
<keyword evidence="11" id="KW-1185">Reference proteome</keyword>
<comment type="caution">
    <text evidence="10">The sequence shown here is derived from an EMBL/GenBank/DDBJ whole genome shotgun (WGS) entry which is preliminary data.</text>
</comment>
<accession>A0AAD8E7Z3</accession>
<evidence type="ECO:0000256" key="7">
    <source>
        <dbReference type="SAM" id="Coils"/>
    </source>
</evidence>
<name>A0AAD8E7Z3_DIPPU</name>
<dbReference type="InterPro" id="IPR031176">
    <property type="entry name" value="ELL/occludin"/>
</dbReference>
<dbReference type="GO" id="GO:0000987">
    <property type="term" value="F:cis-regulatory region sequence-specific DNA binding"/>
    <property type="evidence" value="ECO:0007669"/>
    <property type="project" value="TreeGrafter"/>
</dbReference>
<evidence type="ECO:0000313" key="11">
    <source>
        <dbReference type="Proteomes" id="UP001233999"/>
    </source>
</evidence>
<feature type="compositionally biased region" description="Polar residues" evidence="8">
    <location>
        <begin position="314"/>
        <end position="342"/>
    </location>
</feature>
<evidence type="ECO:0000256" key="5">
    <source>
        <dbReference type="ARBA" id="ARBA00023242"/>
    </source>
</evidence>
<reference evidence="10" key="2">
    <citation type="submission" date="2023-05" db="EMBL/GenBank/DDBJ databases">
        <authorList>
            <person name="Fouks B."/>
        </authorList>
    </citation>
    <scope>NUCLEOTIDE SEQUENCE</scope>
    <source>
        <strain evidence="10">Stay&amp;Tobe</strain>
        <tissue evidence="10">Testes</tissue>
    </source>
</reference>
<protein>
    <recommendedName>
        <fullName evidence="9">OCEL domain-containing protein</fullName>
    </recommendedName>
</protein>
<feature type="non-terminal residue" evidence="10">
    <location>
        <position position="635"/>
    </location>
</feature>
<feature type="compositionally biased region" description="Low complexity" evidence="8">
    <location>
        <begin position="267"/>
        <end position="286"/>
    </location>
</feature>
<sequence length="635" mass="71149">RLLFPTTEPSVSGYAGFNFTLSSTSETEGPQGSFECVHRTYGKCLESLGAMQCKMRIQAKDDVYEATRHRMAVVENNYKKNCTREIKPGGPGIGRKVKVKAPVIPPGRRERELPVPFKHNYSPKPSNNGLTSSPHHGIINGNSMPNVAHTKPQGNNHAQKPGNPDIMKRPLRERLIHILAVRPHKKPELYDKIMKDGLRDRDKNNLANVLKLVSCMKGNTYTLTRHVWNDVQEDWPFYTEQERQSMKRHKPQNLTPPGSSDGGSSGSGQSPTSTHPGSPPSTISSSNMKRPGYIDGADGLTTKRQRISHYQKPSDLSSMTSRLPDSSQQQRSTVADSSSQSDDFYKRNNRDRRDAIKTNPRNREYNGSRGFGSGGGGSGDGNNSNGDALSRNGYYDSSLVSSAMNGSGPENEENDDKRCSSGGYDSSVVANKARATENGNGVLSQSSSRGPGGHHDNRNSRWSNRVTSTTQKSSGSGFSPDSQLENVDSGTDKESKETAASSSTEYPEYLLSYSSIHDNEQRKRYKADFTAHYKEYRDLHAEVEGVSKRFAQLEDRLRQEEKNSPAWREIKNQIVREYQENKRDLMFQEHKRRFQYLHEKLSHIKRLVLEYDTAVASDDMRKEAIYILRGINHVK</sequence>
<feature type="coiled-coil region" evidence="7">
    <location>
        <begin position="536"/>
        <end position="563"/>
    </location>
</feature>
<feature type="compositionally biased region" description="Gly residues" evidence="8">
    <location>
        <begin position="369"/>
        <end position="380"/>
    </location>
</feature>
<dbReference type="Pfam" id="PF10390">
    <property type="entry name" value="ELL"/>
    <property type="match status" value="1"/>
</dbReference>
<dbReference type="AlphaFoldDB" id="A0AAD8E7Z3"/>
<evidence type="ECO:0000313" key="10">
    <source>
        <dbReference type="EMBL" id="KAJ9580094.1"/>
    </source>
</evidence>
<evidence type="ECO:0000256" key="4">
    <source>
        <dbReference type="ARBA" id="ARBA00023163"/>
    </source>
</evidence>
<organism evidence="10 11">
    <name type="scientific">Diploptera punctata</name>
    <name type="common">Pacific beetle cockroach</name>
    <dbReference type="NCBI Taxonomy" id="6984"/>
    <lineage>
        <taxon>Eukaryota</taxon>
        <taxon>Metazoa</taxon>
        <taxon>Ecdysozoa</taxon>
        <taxon>Arthropoda</taxon>
        <taxon>Hexapoda</taxon>
        <taxon>Insecta</taxon>
        <taxon>Pterygota</taxon>
        <taxon>Neoptera</taxon>
        <taxon>Polyneoptera</taxon>
        <taxon>Dictyoptera</taxon>
        <taxon>Blattodea</taxon>
        <taxon>Blaberoidea</taxon>
        <taxon>Blaberidae</taxon>
        <taxon>Diplopterinae</taxon>
        <taxon>Diploptera</taxon>
    </lineage>
</organism>
<comment type="similarity">
    <text evidence="2 6">Belongs to the ELL/occludin family.</text>
</comment>
<keyword evidence="3" id="KW-0805">Transcription regulation</keyword>
<evidence type="ECO:0000256" key="1">
    <source>
        <dbReference type="ARBA" id="ARBA00004123"/>
    </source>
</evidence>
<evidence type="ECO:0000256" key="6">
    <source>
        <dbReference type="PROSITE-ProRule" id="PRU01324"/>
    </source>
</evidence>
<feature type="compositionally biased region" description="Polar residues" evidence="8">
    <location>
        <begin position="123"/>
        <end position="145"/>
    </location>
</feature>
<dbReference type="PANTHER" id="PTHR23288">
    <property type="entry name" value="OCCLUDIN AND RNA POLYMERASE II ELONGATION FACTOR ELL"/>
    <property type="match status" value="1"/>
</dbReference>
<dbReference type="SUPFAM" id="SSF144292">
    <property type="entry name" value="occludin/ELL-like"/>
    <property type="match status" value="1"/>
</dbReference>
<dbReference type="EMBL" id="JASPKZ010008361">
    <property type="protein sequence ID" value="KAJ9580094.1"/>
    <property type="molecule type" value="Genomic_DNA"/>
</dbReference>
<keyword evidence="7" id="KW-0175">Coiled coil</keyword>
<feature type="region of interest" description="Disordered" evidence="8">
    <location>
        <begin position="241"/>
        <end position="504"/>
    </location>
</feature>
<dbReference type="InterPro" id="IPR036390">
    <property type="entry name" value="WH_DNA-bd_sf"/>
</dbReference>
<dbReference type="Pfam" id="PF07303">
    <property type="entry name" value="Occludin_ELL"/>
    <property type="match status" value="1"/>
</dbReference>
<keyword evidence="4" id="KW-0804">Transcription</keyword>
<dbReference type="InterPro" id="IPR010844">
    <property type="entry name" value="Occludin_ELL"/>
</dbReference>
<comment type="subcellular location">
    <subcellularLocation>
        <location evidence="1">Nucleus</location>
    </subcellularLocation>
</comment>
<dbReference type="InterPro" id="IPR042065">
    <property type="entry name" value="E3_ELL-like"/>
</dbReference>
<feature type="region of interest" description="Disordered" evidence="8">
    <location>
        <begin position="107"/>
        <end position="168"/>
    </location>
</feature>
<feature type="domain" description="OCEL" evidence="9">
    <location>
        <begin position="507"/>
        <end position="616"/>
    </location>
</feature>
<dbReference type="Gene3D" id="1.10.10.2670">
    <property type="entry name" value="E3 ubiquitin-protein ligase"/>
    <property type="match status" value="1"/>
</dbReference>
<dbReference type="PANTHER" id="PTHR23288:SF17">
    <property type="entry name" value="RNA POLYMERASE II ELONGATION FACTOR ELL"/>
    <property type="match status" value="1"/>
</dbReference>
<dbReference type="Gene3D" id="6.10.140.340">
    <property type="match status" value="1"/>
</dbReference>
<dbReference type="PROSITE" id="PS51980">
    <property type="entry name" value="OCEL"/>
    <property type="match status" value="1"/>
</dbReference>
<dbReference type="Proteomes" id="UP001233999">
    <property type="component" value="Unassembled WGS sequence"/>
</dbReference>
<dbReference type="GO" id="GO:0042795">
    <property type="term" value="P:snRNA transcription by RNA polymerase II"/>
    <property type="evidence" value="ECO:0007669"/>
    <property type="project" value="TreeGrafter"/>
</dbReference>
<dbReference type="InterPro" id="IPR019464">
    <property type="entry name" value="ELL_N"/>
</dbReference>